<reference evidence="1 2" key="1">
    <citation type="submission" date="2019-08" db="EMBL/GenBank/DDBJ databases">
        <title>Archangium and Cystobacter genomes.</title>
        <authorList>
            <person name="Chen I.-C.K."/>
            <person name="Wielgoss S."/>
        </authorList>
    </citation>
    <scope>NUCLEOTIDE SEQUENCE [LARGE SCALE GENOMIC DNA]</scope>
    <source>
        <strain evidence="1 2">Cbm 6</strain>
    </source>
</reference>
<keyword evidence="2" id="KW-1185">Reference proteome</keyword>
<sequence>MANEMKRGKSVRVQQALHGYSDGHRLLACSAAELKPRDAKTMLVLSDASGPGATIDEAGYLTGYPLAESGLYAIARTWAAPEMTRPGCVWTHTLLIDFADLALIPTMDALTHVFSRPSDSAALSEYNAILTLNLDVGEPVSSPSHFLEKYRSELQHLLLALYGRPKSRVVASIGSQYDREKIATALWSQQWPRLRRAFRFCTLAFSDRSLEGAPFDLQFIPTNDRAARSRFSALVDAERLSLDSAEWLDAALEDLAEGSTGRLRAFLRQAGGDVPGGREAFEPLCRLHHLVNEIPRRPAAIEDAVLELDQSFGTELARGVRALVATSAAQHADTLGERGLTFILQHLDLLDAYTFEEQAEQIGLTLWSRNPSEICRLLAAQPPQRTVAERTLTALSTRNLADGVRRNPSTAIDILTRRPDVATETIFWAPSDTWQSKALEIVAQDSTHVDSAIHAMLASTNTNLAPLATRAFGPSRVFSSVVAWLDDKREEEPKGSDAAWLIASLVDRGVIARTLSQKAVRTNTTLVAIARATHPDFVPNDYGRDPWWTATAAAEGDLSEQGRQYLSAYILSRALGDCSHNPDELMTATFDAVYFAALQSRLSEEAWRLLEPRLPWASWWFGWDHCQRLREGVVDAFVDRTFSPLMFGEITRDDDLFIQLTELAARNGRGRSFLRDVKRAMKETDQYRFRYRIRAIEDAL</sequence>
<name>A0ABY9X532_9BACT</name>
<protein>
    <submittedName>
        <fullName evidence="1">Uncharacterized protein</fullName>
    </submittedName>
</protein>
<dbReference type="Pfam" id="PF20012">
    <property type="entry name" value="GAP1-N1"/>
    <property type="match status" value="1"/>
</dbReference>
<evidence type="ECO:0000313" key="2">
    <source>
        <dbReference type="Proteomes" id="UP001611383"/>
    </source>
</evidence>
<dbReference type="Proteomes" id="UP001611383">
    <property type="component" value="Chromosome"/>
</dbReference>
<accession>A0ABY9X532</accession>
<organism evidence="1 2">
    <name type="scientific">Archangium minus</name>
    <dbReference type="NCBI Taxonomy" id="83450"/>
    <lineage>
        <taxon>Bacteria</taxon>
        <taxon>Pseudomonadati</taxon>
        <taxon>Myxococcota</taxon>
        <taxon>Myxococcia</taxon>
        <taxon>Myxococcales</taxon>
        <taxon>Cystobacterineae</taxon>
        <taxon>Archangiaceae</taxon>
        <taxon>Archangium</taxon>
    </lineage>
</organism>
<dbReference type="EMBL" id="CP043494">
    <property type="protein sequence ID" value="WNG50500.1"/>
    <property type="molecule type" value="Genomic_DNA"/>
</dbReference>
<gene>
    <name evidence="1" type="ORF">F0U60_44995</name>
</gene>
<proteinExistence type="predicted"/>
<evidence type="ECO:0000313" key="1">
    <source>
        <dbReference type="EMBL" id="WNG50500.1"/>
    </source>
</evidence>
<dbReference type="RefSeq" id="WP_395809647.1">
    <property type="nucleotide sequence ID" value="NZ_CP043494.1"/>
</dbReference>